<name>A0A016VEK5_9BILA</name>
<dbReference type="EMBL" id="JARK01001347">
    <property type="protein sequence ID" value="EYC25860.1"/>
    <property type="molecule type" value="Genomic_DNA"/>
</dbReference>
<dbReference type="AlphaFoldDB" id="A0A016VEK5"/>
<protein>
    <submittedName>
        <fullName evidence="1">Uncharacterized protein</fullName>
    </submittedName>
</protein>
<comment type="caution">
    <text evidence="1">The sequence shown here is derived from an EMBL/GenBank/DDBJ whole genome shotgun (WGS) entry which is preliminary data.</text>
</comment>
<keyword evidence="2" id="KW-1185">Reference proteome</keyword>
<reference evidence="2" key="1">
    <citation type="journal article" date="2015" name="Nat. Genet.">
        <title>The genome and transcriptome of the zoonotic hookworm Ancylostoma ceylanicum identify infection-specific gene families.</title>
        <authorList>
            <person name="Schwarz E.M."/>
            <person name="Hu Y."/>
            <person name="Antoshechkin I."/>
            <person name="Miller M.M."/>
            <person name="Sternberg P.W."/>
            <person name="Aroian R.V."/>
        </authorList>
    </citation>
    <scope>NUCLEOTIDE SEQUENCE</scope>
    <source>
        <strain evidence="2">HY135</strain>
    </source>
</reference>
<proteinExistence type="predicted"/>
<evidence type="ECO:0000313" key="1">
    <source>
        <dbReference type="EMBL" id="EYC25860.1"/>
    </source>
</evidence>
<evidence type="ECO:0000313" key="2">
    <source>
        <dbReference type="Proteomes" id="UP000024635"/>
    </source>
</evidence>
<organism evidence="1 2">
    <name type="scientific">Ancylostoma ceylanicum</name>
    <dbReference type="NCBI Taxonomy" id="53326"/>
    <lineage>
        <taxon>Eukaryota</taxon>
        <taxon>Metazoa</taxon>
        <taxon>Ecdysozoa</taxon>
        <taxon>Nematoda</taxon>
        <taxon>Chromadorea</taxon>
        <taxon>Rhabditida</taxon>
        <taxon>Rhabditina</taxon>
        <taxon>Rhabditomorpha</taxon>
        <taxon>Strongyloidea</taxon>
        <taxon>Ancylostomatidae</taxon>
        <taxon>Ancylostomatinae</taxon>
        <taxon>Ancylostoma</taxon>
    </lineage>
</organism>
<dbReference type="Proteomes" id="UP000024635">
    <property type="component" value="Unassembled WGS sequence"/>
</dbReference>
<gene>
    <name evidence="1" type="primary">Acey_s0011.g1429</name>
    <name evidence="1" type="ORF">Y032_0011g1429</name>
</gene>
<sequence>MFTLLVIRHPGHTYSAPTRTPRNRAALAGIVVVSRRSAISERFSYQFGDLSTSFMFRTRSSIMAANDIDSSARGAVARRACQGPEWITAINAHCTYYV</sequence>
<accession>A0A016VEK5</accession>